<reference evidence="1" key="1">
    <citation type="submission" date="2014-05" db="EMBL/GenBank/DDBJ databases">
        <authorList>
            <person name="Chronopoulou M."/>
        </authorList>
    </citation>
    <scope>NUCLEOTIDE SEQUENCE</scope>
    <source>
        <tissue evidence="1">Whole organism</tissue>
    </source>
</reference>
<accession>A0A0K2UKS0</accession>
<dbReference type="EMBL" id="HACA01021141">
    <property type="protein sequence ID" value="CDW38502.1"/>
    <property type="molecule type" value="Transcribed_RNA"/>
</dbReference>
<evidence type="ECO:0000313" key="1">
    <source>
        <dbReference type="EMBL" id="CDW38502.1"/>
    </source>
</evidence>
<proteinExistence type="predicted"/>
<feature type="non-terminal residue" evidence="1">
    <location>
        <position position="1"/>
    </location>
</feature>
<dbReference type="AlphaFoldDB" id="A0A0K2UKS0"/>
<name>A0A0K2UKS0_LEPSM</name>
<sequence length="59" mass="7107">KYTTDKKCLSENVKEGCVLYRDHQIVLTILFHWTILEKKNVIKICYRVRKCPSKLFYAK</sequence>
<protein>
    <submittedName>
        <fullName evidence="1">Uncharacterized protein</fullName>
    </submittedName>
</protein>
<organism evidence="1">
    <name type="scientific">Lepeophtheirus salmonis</name>
    <name type="common">Salmon louse</name>
    <name type="synonym">Caligus salmonis</name>
    <dbReference type="NCBI Taxonomy" id="72036"/>
    <lineage>
        <taxon>Eukaryota</taxon>
        <taxon>Metazoa</taxon>
        <taxon>Ecdysozoa</taxon>
        <taxon>Arthropoda</taxon>
        <taxon>Crustacea</taxon>
        <taxon>Multicrustacea</taxon>
        <taxon>Hexanauplia</taxon>
        <taxon>Copepoda</taxon>
        <taxon>Siphonostomatoida</taxon>
        <taxon>Caligidae</taxon>
        <taxon>Lepeophtheirus</taxon>
    </lineage>
</organism>